<dbReference type="PROSITE" id="PS51257">
    <property type="entry name" value="PROKAR_LIPOPROTEIN"/>
    <property type="match status" value="1"/>
</dbReference>
<keyword evidence="5" id="KW-0472">Membrane</keyword>
<feature type="transmembrane region" description="Helical" evidence="5">
    <location>
        <begin position="265"/>
        <end position="287"/>
    </location>
</feature>
<dbReference type="GO" id="GO:0005829">
    <property type="term" value="C:cytosol"/>
    <property type="evidence" value="ECO:0007669"/>
    <property type="project" value="TreeGrafter"/>
</dbReference>
<comment type="pathway">
    <text evidence="5">Amine and polyamine biosynthesis; spermidine biosynthesis; spermidine from putrescine: step 1/1.</text>
</comment>
<evidence type="ECO:0000259" key="7">
    <source>
        <dbReference type="PROSITE" id="PS51006"/>
    </source>
</evidence>
<dbReference type="GO" id="GO:0004766">
    <property type="term" value="F:spermidine synthase activity"/>
    <property type="evidence" value="ECO:0007669"/>
    <property type="project" value="UniProtKB-UniRule"/>
</dbReference>
<dbReference type="InterPro" id="IPR001045">
    <property type="entry name" value="Spermi_synthase"/>
</dbReference>
<accession>Q01Q88</accession>
<feature type="domain" description="PABS" evidence="7">
    <location>
        <begin position="459"/>
        <end position="694"/>
    </location>
</feature>
<feature type="transmembrane region" description="Helical" evidence="5">
    <location>
        <begin position="346"/>
        <end position="369"/>
    </location>
</feature>
<dbReference type="EMBL" id="CP000473">
    <property type="protein sequence ID" value="ABJ88182.1"/>
    <property type="molecule type" value="Genomic_DNA"/>
</dbReference>
<comment type="caution">
    <text evidence="5">Lacks conserved residue(s) required for the propagation of feature annotation.</text>
</comment>
<feature type="binding site" evidence="5">
    <location>
        <begin position="595"/>
        <end position="596"/>
    </location>
    <ligand>
        <name>S-methyl-5'-thioadenosine</name>
        <dbReference type="ChEBI" id="CHEBI:17509"/>
    </ligand>
</feature>
<dbReference type="STRING" id="234267.Acid_7271"/>
<dbReference type="PROSITE" id="PS51006">
    <property type="entry name" value="PABS_2"/>
    <property type="match status" value="1"/>
</dbReference>
<dbReference type="InterPro" id="IPR029063">
    <property type="entry name" value="SAM-dependent_MTases_sf"/>
</dbReference>
<dbReference type="InParanoid" id="Q01Q88"/>
<feature type="transmembrane region" description="Helical" evidence="5">
    <location>
        <begin position="164"/>
        <end position="187"/>
    </location>
</feature>
<keyword evidence="3 5" id="KW-0745">Spermidine biosynthesis</keyword>
<feature type="transmembrane region" description="Helical" evidence="5">
    <location>
        <begin position="86"/>
        <end position="108"/>
    </location>
</feature>
<evidence type="ECO:0000256" key="1">
    <source>
        <dbReference type="ARBA" id="ARBA00007867"/>
    </source>
</evidence>
<evidence type="ECO:0000256" key="2">
    <source>
        <dbReference type="ARBA" id="ARBA00022679"/>
    </source>
</evidence>
<dbReference type="GO" id="GO:0005886">
    <property type="term" value="C:plasma membrane"/>
    <property type="evidence" value="ECO:0007669"/>
    <property type="project" value="UniProtKB-SubCell"/>
</dbReference>
<dbReference type="GO" id="GO:0008295">
    <property type="term" value="P:spermidine biosynthetic process"/>
    <property type="evidence" value="ECO:0007669"/>
    <property type="project" value="UniProtKB-UniRule"/>
</dbReference>
<feature type="transmembrane region" description="Helical" evidence="5">
    <location>
        <begin position="233"/>
        <end position="253"/>
    </location>
</feature>
<keyword evidence="4 5" id="KW-0620">Polyamine biosynthesis</keyword>
<dbReference type="InterPro" id="IPR030374">
    <property type="entry name" value="PABS"/>
</dbReference>
<evidence type="ECO:0000256" key="3">
    <source>
        <dbReference type="ARBA" id="ARBA00023066"/>
    </source>
</evidence>
<dbReference type="HOGENOM" id="CLU_010122_1_0_0"/>
<evidence type="ECO:0000256" key="4">
    <source>
        <dbReference type="ARBA" id="ARBA00023115"/>
    </source>
</evidence>
<feature type="transmembrane region" description="Helical" evidence="5">
    <location>
        <begin position="381"/>
        <end position="401"/>
    </location>
</feature>
<protein>
    <recommendedName>
        <fullName evidence="5">Polyamine aminopropyltransferase</fullName>
    </recommendedName>
    <alternativeName>
        <fullName evidence="5">Putrescine aminopropyltransferase</fullName>
        <shortName evidence="5">PAPT</shortName>
    </alternativeName>
    <alternativeName>
        <fullName evidence="5">Spermidine synthase</fullName>
        <shortName evidence="5">SPDS</shortName>
        <shortName evidence="5">SPDSY</shortName>
        <ecNumber evidence="5">2.5.1.16</ecNumber>
    </alternativeName>
</protein>
<feature type="transmembrane region" description="Helical" evidence="5">
    <location>
        <begin position="299"/>
        <end position="316"/>
    </location>
</feature>
<feature type="transmembrane region" description="Helical" evidence="5">
    <location>
        <begin position="21"/>
        <end position="41"/>
    </location>
</feature>
<comment type="subcellular location">
    <subcellularLocation>
        <location evidence="5">Cell membrane</location>
        <topology evidence="5">Multi-pass membrane protein</topology>
    </subcellularLocation>
</comment>
<dbReference type="CDD" id="cd02440">
    <property type="entry name" value="AdoMet_MTases"/>
    <property type="match status" value="1"/>
</dbReference>
<dbReference type="HAMAP" id="MF_00198">
    <property type="entry name" value="Spermidine_synth"/>
    <property type="match status" value="1"/>
</dbReference>
<evidence type="ECO:0000313" key="8">
    <source>
        <dbReference type="EMBL" id="ABJ88182.1"/>
    </source>
</evidence>
<feature type="transmembrane region" description="Helical" evidence="5">
    <location>
        <begin position="413"/>
        <end position="430"/>
    </location>
</feature>
<keyword evidence="5" id="KW-0812">Transmembrane</keyword>
<feature type="transmembrane region" description="Helical" evidence="5">
    <location>
        <begin position="193"/>
        <end position="212"/>
    </location>
</feature>
<dbReference type="PANTHER" id="PTHR11558">
    <property type="entry name" value="SPERMIDINE/SPERMINE SYNTHASE"/>
    <property type="match status" value="1"/>
</dbReference>
<feature type="active site" description="Proton acceptor" evidence="5 6">
    <location>
        <position position="613"/>
    </location>
</feature>
<keyword evidence="5" id="KW-1133">Transmembrane helix</keyword>
<comment type="similarity">
    <text evidence="1 5">Belongs to the spermidine/spermine synthase family.</text>
</comment>
<feature type="transmembrane region" description="Helical" evidence="5">
    <location>
        <begin position="442"/>
        <end position="465"/>
    </location>
</feature>
<dbReference type="SUPFAM" id="SSF53335">
    <property type="entry name" value="S-adenosyl-L-methionine-dependent methyltransferases"/>
    <property type="match status" value="1"/>
</dbReference>
<sequence length="809" mass="86423">MAKQNPITPVVAGDARRHLPLLLLLFAGSGCSALIYEIVWYQLLQLVIGSSAVSLGVLLATFMGGLCLGSLLLPRLKAAGQHPLRVYGKIEFGIAVCGILVLFVMPLVDSVYTSAVGHGLPAILLRALVCALCLLPPTFLMGASLPAASRWLKATPEGVSWLGLLYGANTVGAVMGCLLAGFCLLRVFDMATATFIAAAINVTVGLVSFGLAKRSPEYPPASDSRVVIAPGAWPVYVTIALSGATAMAAEVVWTRLLGLMLGATVYTFSIILAVFLVGLAIGSTGGAMAARTAKSPKALLGWSQMLLAAAIAWTAYMLSESLPYWPVNPLLSTSPWYTFQIDLVRCIWAIFPAALLWGASFPLALAAAASEEGDPGRLVGGIYAANTGGAILGALGTSLILVPAIGTASSQSVLIALCAVSGLLMLVPLLKSMRISNALMVGAALVIAIMLAGSVSPVPGMLIAYGRRMMTSMGRSKVLFTGEGINSSIAITEWDDGAVQFHVSGKVEASTESYDMRLQRMLGHLPALMHKEPKSVLIVGFGAGVTAGSFVPYPSIQRIVICEMEPLIPPTATKYFGKQNYFVMNDPRTQVIYDDARHFVLTTREKFDIITSDPIHPWVKGSATLYSKEYFELVKQHLNPGGVITQWVPLYESDPETVKSEIATFFDAFPNGTIWGNDISGGGYDIVLLGQVDPAKIDLDAMQARLDRPEGARVQESLREVGFGNVVQLLATYAGQEPDLRPWLAGAQINRDGNLRLQYMAGLALNVSREGAIYSEMLGYRRWPDSLFTGSEDKRRALRYALDPRSVGQ</sequence>
<dbReference type="NCBIfam" id="NF037959">
    <property type="entry name" value="MFS_SpdSyn"/>
    <property type="match status" value="2"/>
</dbReference>
<dbReference type="Pfam" id="PF01564">
    <property type="entry name" value="Spermine_synth"/>
    <property type="match status" value="1"/>
</dbReference>
<dbReference type="eggNOG" id="COG0421">
    <property type="taxonomic scope" value="Bacteria"/>
</dbReference>
<organism evidence="8">
    <name type="scientific">Solibacter usitatus (strain Ellin6076)</name>
    <dbReference type="NCBI Taxonomy" id="234267"/>
    <lineage>
        <taxon>Bacteria</taxon>
        <taxon>Pseudomonadati</taxon>
        <taxon>Acidobacteriota</taxon>
        <taxon>Terriglobia</taxon>
        <taxon>Bryobacterales</taxon>
        <taxon>Solibacteraceae</taxon>
        <taxon>Candidatus Solibacter</taxon>
    </lineage>
</organism>
<feature type="transmembrane region" description="Helical" evidence="5">
    <location>
        <begin position="53"/>
        <end position="74"/>
    </location>
</feature>
<name>Q01Q88_SOLUE</name>
<feature type="transmembrane region" description="Helical" evidence="5">
    <location>
        <begin position="120"/>
        <end position="143"/>
    </location>
</feature>
<keyword evidence="5" id="KW-1003">Cell membrane</keyword>
<dbReference type="PANTHER" id="PTHR11558:SF11">
    <property type="entry name" value="SPERMIDINE SYNTHASE"/>
    <property type="match status" value="1"/>
</dbReference>
<dbReference type="AlphaFoldDB" id="Q01Q88"/>
<reference evidence="8" key="1">
    <citation type="submission" date="2006-10" db="EMBL/GenBank/DDBJ databases">
        <title>Complete sequence of Solibacter usitatus Ellin6076.</title>
        <authorList>
            <consortium name="US DOE Joint Genome Institute"/>
            <person name="Copeland A."/>
            <person name="Lucas S."/>
            <person name="Lapidus A."/>
            <person name="Barry K."/>
            <person name="Detter J.C."/>
            <person name="Glavina del Rio T."/>
            <person name="Hammon N."/>
            <person name="Israni S."/>
            <person name="Dalin E."/>
            <person name="Tice H."/>
            <person name="Pitluck S."/>
            <person name="Thompson L.S."/>
            <person name="Brettin T."/>
            <person name="Bruce D."/>
            <person name="Han C."/>
            <person name="Tapia R."/>
            <person name="Gilna P."/>
            <person name="Schmutz J."/>
            <person name="Larimer F."/>
            <person name="Land M."/>
            <person name="Hauser L."/>
            <person name="Kyrpides N."/>
            <person name="Mikhailova N."/>
            <person name="Janssen P.H."/>
            <person name="Kuske C.R."/>
            <person name="Richardson P."/>
        </authorList>
    </citation>
    <scope>NUCLEOTIDE SEQUENCE</scope>
    <source>
        <strain evidence="8">Ellin6076</strain>
    </source>
</reference>
<comment type="catalytic activity">
    <reaction evidence="5">
        <text>S-adenosyl 3-(methylsulfanyl)propylamine + putrescine = S-methyl-5'-thioadenosine + spermidine + H(+)</text>
        <dbReference type="Rhea" id="RHEA:12721"/>
        <dbReference type="ChEBI" id="CHEBI:15378"/>
        <dbReference type="ChEBI" id="CHEBI:17509"/>
        <dbReference type="ChEBI" id="CHEBI:57443"/>
        <dbReference type="ChEBI" id="CHEBI:57834"/>
        <dbReference type="ChEBI" id="CHEBI:326268"/>
        <dbReference type="EC" id="2.5.1.16"/>
    </reaction>
</comment>
<evidence type="ECO:0000256" key="5">
    <source>
        <dbReference type="HAMAP-Rule" id="MF_00198"/>
    </source>
</evidence>
<comment type="function">
    <text evidence="5">Catalyzes the irreversible transfer of a propylamine group from the amino donor S-adenosylmethioninamine (decarboxy-AdoMet) to putrescine (1,4-diaminobutane) to yield spermidine.</text>
</comment>
<evidence type="ECO:0000256" key="6">
    <source>
        <dbReference type="PROSITE-ProRule" id="PRU00354"/>
    </source>
</evidence>
<feature type="binding site" evidence="5">
    <location>
        <position position="563"/>
    </location>
    <ligand>
        <name>S-methyl-5'-thioadenosine</name>
        <dbReference type="ChEBI" id="CHEBI:17509"/>
    </ligand>
</feature>
<proteinExistence type="inferred from homology"/>
<dbReference type="UniPathway" id="UPA00248">
    <property type="reaction ID" value="UER00314"/>
</dbReference>
<comment type="subunit">
    <text evidence="5">Homodimer or homotetramer.</text>
</comment>
<dbReference type="EC" id="2.5.1.16" evidence="5"/>
<keyword evidence="2 5" id="KW-0808">Transferase</keyword>
<dbReference type="KEGG" id="sus:Acid_7271"/>
<gene>
    <name evidence="5" type="primary">speE</name>
    <name evidence="8" type="ordered locus">Acid_7271</name>
</gene>
<dbReference type="Gene3D" id="3.40.50.150">
    <property type="entry name" value="Vaccinia Virus protein VP39"/>
    <property type="match status" value="1"/>
</dbReference>